<name>A0A139SNC4_9BACT</name>
<dbReference type="PANTHER" id="PTHR43023:SF6">
    <property type="entry name" value="INTERMEMBRANE PHOSPHOLIPID TRANSPORT SYSTEM ATP-BINDING PROTEIN MLAF"/>
    <property type="match status" value="1"/>
</dbReference>
<evidence type="ECO:0000313" key="7">
    <source>
        <dbReference type="Proteomes" id="UP000071392"/>
    </source>
</evidence>
<evidence type="ECO:0000313" key="6">
    <source>
        <dbReference type="EMBL" id="KXU35982.1"/>
    </source>
</evidence>
<dbReference type="SUPFAM" id="SSF52540">
    <property type="entry name" value="P-loop containing nucleoside triphosphate hydrolases"/>
    <property type="match status" value="1"/>
</dbReference>
<evidence type="ECO:0000256" key="3">
    <source>
        <dbReference type="ARBA" id="ARBA00022840"/>
    </source>
</evidence>
<dbReference type="SMART" id="SM00382">
    <property type="entry name" value="AAA"/>
    <property type="match status" value="1"/>
</dbReference>
<gene>
    <name evidence="6" type="ORF">AXK12_04630</name>
</gene>
<dbReference type="STRING" id="1548208.AXK12_04630"/>
<dbReference type="GO" id="GO:0005524">
    <property type="term" value="F:ATP binding"/>
    <property type="evidence" value="ECO:0007669"/>
    <property type="project" value="UniProtKB-KW"/>
</dbReference>
<dbReference type="InterPro" id="IPR017871">
    <property type="entry name" value="ABC_transporter-like_CS"/>
</dbReference>
<dbReference type="InterPro" id="IPR003439">
    <property type="entry name" value="ABC_transporter-like_ATP-bd"/>
</dbReference>
<keyword evidence="1" id="KW-0813">Transport</keyword>
<dbReference type="PROSITE" id="PS50893">
    <property type="entry name" value="ABC_TRANSPORTER_2"/>
    <property type="match status" value="1"/>
</dbReference>
<evidence type="ECO:0000256" key="4">
    <source>
        <dbReference type="SAM" id="MobiDB-lite"/>
    </source>
</evidence>
<evidence type="ECO:0000259" key="5">
    <source>
        <dbReference type="PROSITE" id="PS50893"/>
    </source>
</evidence>
<proteinExistence type="predicted"/>
<dbReference type="AlphaFoldDB" id="A0A139SNC4"/>
<reference evidence="6 7" key="1">
    <citation type="submission" date="2016-02" db="EMBL/GenBank/DDBJ databases">
        <authorList>
            <person name="Wen L."/>
            <person name="He K."/>
            <person name="Yang H."/>
        </authorList>
    </citation>
    <scope>NUCLEOTIDE SEQUENCE [LARGE SCALE GENOMIC DNA]</scope>
    <source>
        <strain evidence="6 7">CV41</strain>
    </source>
</reference>
<feature type="domain" description="ABC transporter" evidence="5">
    <location>
        <begin position="25"/>
        <end position="257"/>
    </location>
</feature>
<keyword evidence="2" id="KW-0547">Nucleotide-binding</keyword>
<evidence type="ECO:0000256" key="2">
    <source>
        <dbReference type="ARBA" id="ARBA00022741"/>
    </source>
</evidence>
<keyword evidence="3 6" id="KW-0067">ATP-binding</keyword>
<accession>A0A139SNC4</accession>
<dbReference type="InterPro" id="IPR027417">
    <property type="entry name" value="P-loop_NTPase"/>
</dbReference>
<comment type="caution">
    <text evidence="6">The sequence shown here is derived from an EMBL/GenBank/DDBJ whole genome shotgun (WGS) entry which is preliminary data.</text>
</comment>
<keyword evidence="7" id="KW-1185">Reference proteome</keyword>
<dbReference type="PANTHER" id="PTHR43023">
    <property type="entry name" value="PROTEIN TRIGALACTOSYLDIACYLGLYCEROL 3, CHLOROPLASTIC"/>
    <property type="match status" value="1"/>
</dbReference>
<dbReference type="GO" id="GO:0016887">
    <property type="term" value="F:ATP hydrolysis activity"/>
    <property type="evidence" value="ECO:0007669"/>
    <property type="project" value="InterPro"/>
</dbReference>
<dbReference type="Proteomes" id="UP000071392">
    <property type="component" value="Unassembled WGS sequence"/>
</dbReference>
<evidence type="ECO:0000256" key="1">
    <source>
        <dbReference type="ARBA" id="ARBA00022448"/>
    </source>
</evidence>
<dbReference type="EMBL" id="LSZP01000033">
    <property type="protein sequence ID" value="KXU35982.1"/>
    <property type="molecule type" value="Genomic_DNA"/>
</dbReference>
<dbReference type="Gene3D" id="3.40.50.300">
    <property type="entry name" value="P-loop containing nucleotide triphosphate hydrolases"/>
    <property type="match status" value="1"/>
</dbReference>
<dbReference type="PROSITE" id="PS00211">
    <property type="entry name" value="ABC_TRANSPORTER_1"/>
    <property type="match status" value="1"/>
</dbReference>
<dbReference type="Pfam" id="PF00005">
    <property type="entry name" value="ABC_tran"/>
    <property type="match status" value="1"/>
</dbReference>
<sequence>MPNTKPDAAPTSASQTKRDESPVAVRIEGLSKSFGAHEVLRNVSLEVAPGEIFVLMGPSGSGKSVLLKHIVGLEAPSAGRVTVDGLDAADPATRHAVHMALVFQAGALFNSLSVYDNLALYLREHRLGTETQIREKVRHALKILSLENAERKSPAELSGGMRKRVAIARALVMEPQLMLYDEPTSELDPIMSATISEIIATLKTQTRVTTIVVSHDRDLALGIADRVGILMQGELLTIATPAELRRSTDPRISDFLNPQINLSSPRFKQLETAKTS</sequence>
<organism evidence="6 7">
    <name type="scientific">Cephaloticoccus capnophilus</name>
    <dbReference type="NCBI Taxonomy" id="1548208"/>
    <lineage>
        <taxon>Bacteria</taxon>
        <taxon>Pseudomonadati</taxon>
        <taxon>Verrucomicrobiota</taxon>
        <taxon>Opitutia</taxon>
        <taxon>Opitutales</taxon>
        <taxon>Opitutaceae</taxon>
        <taxon>Cephaloticoccus</taxon>
    </lineage>
</organism>
<protein>
    <submittedName>
        <fullName evidence="6">ABC transporter ATP-binding protein</fullName>
    </submittedName>
</protein>
<dbReference type="InterPro" id="IPR003593">
    <property type="entry name" value="AAA+_ATPase"/>
</dbReference>
<feature type="region of interest" description="Disordered" evidence="4">
    <location>
        <begin position="1"/>
        <end position="22"/>
    </location>
</feature>